<evidence type="ECO:0000313" key="2">
    <source>
        <dbReference type="EMBL" id="MCW1923233.1"/>
    </source>
</evidence>
<keyword evidence="2" id="KW-0378">Hydrolase</keyword>
<dbReference type="Gene3D" id="2.40.10.10">
    <property type="entry name" value="Trypsin-like serine proteases"/>
    <property type="match status" value="2"/>
</dbReference>
<keyword evidence="3" id="KW-1185">Reference proteome</keyword>
<dbReference type="GO" id="GO:0006508">
    <property type="term" value="P:proteolysis"/>
    <property type="evidence" value="ECO:0007669"/>
    <property type="project" value="UniProtKB-KW"/>
</dbReference>
<evidence type="ECO:0000313" key="3">
    <source>
        <dbReference type="Proteomes" id="UP001320876"/>
    </source>
</evidence>
<gene>
    <name evidence="2" type="ORF">OKA05_11770</name>
</gene>
<organism evidence="2 3">
    <name type="scientific">Luteolibacter arcticus</name>
    <dbReference type="NCBI Taxonomy" id="1581411"/>
    <lineage>
        <taxon>Bacteria</taxon>
        <taxon>Pseudomonadati</taxon>
        <taxon>Verrucomicrobiota</taxon>
        <taxon>Verrucomicrobiia</taxon>
        <taxon>Verrucomicrobiales</taxon>
        <taxon>Verrucomicrobiaceae</taxon>
        <taxon>Luteolibacter</taxon>
    </lineage>
</organism>
<dbReference type="RefSeq" id="WP_264487338.1">
    <property type="nucleotide sequence ID" value="NZ_JAPDDT010000004.1"/>
</dbReference>
<name>A0ABT3GIA1_9BACT</name>
<dbReference type="SUPFAM" id="SSF50494">
    <property type="entry name" value="Trypsin-like serine proteases"/>
    <property type="match status" value="1"/>
</dbReference>
<dbReference type="EMBL" id="JAPDDT010000004">
    <property type="protein sequence ID" value="MCW1923233.1"/>
    <property type="molecule type" value="Genomic_DNA"/>
</dbReference>
<dbReference type="InterPro" id="IPR043504">
    <property type="entry name" value="Peptidase_S1_PA_chymotrypsin"/>
</dbReference>
<keyword evidence="1" id="KW-0732">Signal</keyword>
<feature type="chain" id="PRO_5047294147" evidence="1">
    <location>
        <begin position="24"/>
        <end position="418"/>
    </location>
</feature>
<proteinExistence type="predicted"/>
<dbReference type="Proteomes" id="UP001320876">
    <property type="component" value="Unassembled WGS sequence"/>
</dbReference>
<dbReference type="Pfam" id="PF13365">
    <property type="entry name" value="Trypsin_2"/>
    <property type="match status" value="1"/>
</dbReference>
<dbReference type="GO" id="GO:0008233">
    <property type="term" value="F:peptidase activity"/>
    <property type="evidence" value="ECO:0007669"/>
    <property type="project" value="UniProtKB-KW"/>
</dbReference>
<dbReference type="InterPro" id="IPR009003">
    <property type="entry name" value="Peptidase_S1_PA"/>
</dbReference>
<comment type="caution">
    <text evidence="2">The sequence shown here is derived from an EMBL/GenBank/DDBJ whole genome shotgun (WGS) entry which is preliminary data.</text>
</comment>
<protein>
    <submittedName>
        <fullName evidence="2">Serine protease</fullName>
    </submittedName>
</protein>
<reference evidence="2 3" key="1">
    <citation type="submission" date="2022-10" db="EMBL/GenBank/DDBJ databases">
        <title>Luteolibacter arcticus strain CCTCC AB 2014275, whole genome shotgun sequencing project.</title>
        <authorList>
            <person name="Zhao G."/>
            <person name="Shen L."/>
        </authorList>
    </citation>
    <scope>NUCLEOTIDE SEQUENCE [LARGE SCALE GENOMIC DNA]</scope>
    <source>
        <strain evidence="2 3">CCTCC AB 2014275</strain>
    </source>
</reference>
<feature type="signal peptide" evidence="1">
    <location>
        <begin position="1"/>
        <end position="23"/>
    </location>
</feature>
<keyword evidence="2" id="KW-0645">Protease</keyword>
<accession>A0ABT3GIA1</accession>
<evidence type="ECO:0000256" key="1">
    <source>
        <dbReference type="SAM" id="SignalP"/>
    </source>
</evidence>
<sequence>MISLSAFPLAAGCMLLVSAGAFARNPANIDEALKCVFFAATFGADEKPIAHGSAFVVEEDGVQWIHTNAHVIEGAAKIQFTDMEGKVLAGFGRFGCYAEGSGTMTIAKTSKKGKDRLIQFGGDGVRLELKRPREFAFKLHKDPASVGKGYKVITLGDNDGDKKMETLPGDVVSATERAVLTSCKTTHGSSGGVLLDAKDFTAIGLNTWGIEGVKPLETLWQEDRKQAAGGLAGATLLQRATWAQVPAADFLKGSEQMQKFLDTVRVLTIIYNTTPTKSGFAVKLSDRFAGPVTYKLALDRYRRHSILGPVAQLNEKLARVEGTSIGVNNMEVVKTYSRAIQEIRQDYLKESQEILRKTPPYYRIELEKLGVIALGEGCHKNLQNAEDWFNNKASLGGTMPVGTWFTLPPLSQFGPAGQ</sequence>